<dbReference type="Proteomes" id="UP000271193">
    <property type="component" value="Chromosome"/>
</dbReference>
<reference evidence="2" key="1">
    <citation type="submission" date="2018-11" db="EMBL/GenBank/DDBJ databases">
        <title>Proposal to divide the Flavobacteriaceae and reorganize its genera based on Amino Acid Identity values calculated from whole genome sequences.</title>
        <authorList>
            <person name="Nicholson A.C."/>
            <person name="Gulvik C.A."/>
            <person name="Whitney A.M."/>
            <person name="Humrighouse B.W."/>
            <person name="Bell M."/>
            <person name="Holmes B."/>
            <person name="Steigerwalt A.G."/>
            <person name="Villarma A."/>
            <person name="Sheth M."/>
            <person name="Batra D."/>
            <person name="Pryor J."/>
            <person name="Bernardet J.-F."/>
            <person name="Hugo C."/>
            <person name="Kampfer P."/>
            <person name="Newman J."/>
            <person name="McQuiston J.R."/>
        </authorList>
    </citation>
    <scope>NUCLEOTIDE SEQUENCE [LARGE SCALE GENOMIC DNA]</scope>
    <source>
        <strain evidence="2">G0229</strain>
    </source>
</reference>
<dbReference type="RefSeq" id="WP_076351056.1">
    <property type="nucleotide sequence ID" value="NZ_CP033932.1"/>
</dbReference>
<dbReference type="EMBL" id="CP033932">
    <property type="protein sequence ID" value="AZB26894.1"/>
    <property type="molecule type" value="Genomic_DNA"/>
</dbReference>
<evidence type="ECO:0000313" key="1">
    <source>
        <dbReference type="EMBL" id="AZB26894.1"/>
    </source>
</evidence>
<keyword evidence="2" id="KW-1185">Reference proteome</keyword>
<protein>
    <submittedName>
        <fullName evidence="1">Uncharacterized protein</fullName>
    </submittedName>
</protein>
<organism evidence="1 2">
    <name type="scientific">Chryseobacterium bernardetii</name>
    <dbReference type="NCBI Taxonomy" id="1241978"/>
    <lineage>
        <taxon>Bacteria</taxon>
        <taxon>Pseudomonadati</taxon>
        <taxon>Bacteroidota</taxon>
        <taxon>Flavobacteriia</taxon>
        <taxon>Flavobacteriales</taxon>
        <taxon>Weeksellaceae</taxon>
        <taxon>Chryseobacterium group</taxon>
        <taxon>Chryseobacterium</taxon>
    </lineage>
</organism>
<sequence length="60" mass="6902">MTKEITLGSLPENKKFIFGGVEFTKKFNTDREDEFTICHIGDTEFAVYISGCAWVKYESE</sequence>
<proteinExistence type="predicted"/>
<accession>A0A3G6TKS8</accession>
<name>A0A3G6TKS8_9FLAO</name>
<evidence type="ECO:0000313" key="2">
    <source>
        <dbReference type="Proteomes" id="UP000271193"/>
    </source>
</evidence>
<dbReference type="GeneID" id="99067295"/>
<dbReference type="KEGG" id="cben:EG339_21050"/>
<gene>
    <name evidence="1" type="ORF">EG339_21050</name>
</gene>
<dbReference type="AlphaFoldDB" id="A0A3G6TKS8"/>